<keyword evidence="2" id="KW-1185">Reference proteome</keyword>
<evidence type="ECO:0000313" key="2">
    <source>
        <dbReference type="Proteomes" id="UP000675881"/>
    </source>
</evidence>
<name>A0A7R8HCS8_LEPSM</name>
<dbReference type="AlphaFoldDB" id="A0A7R8HCS8"/>
<accession>A0A7R8HCS8</accession>
<gene>
    <name evidence="1" type="ORF">LSAA_12993</name>
</gene>
<dbReference type="EMBL" id="HG994586">
    <property type="protein sequence ID" value="CAF3007812.1"/>
    <property type="molecule type" value="Genomic_DNA"/>
</dbReference>
<sequence>MELPNSYARRCGLLLPDVDRLYDVLGFDLKLAAASSFSVRIVTRINMLFEYVHRRPCDPKSSNHIPSYIMLLLVLAITFILHSNIQDAFPNQYPHLHALGNVPLMFKYLVLNSGSRKDPACVVRRVERKAVVDLFCPNSSLGQPKVRKVTTKAPSDCMCRPCTAIEQGTVLASDIAGYIDSVGPMMNSLVSYQ</sequence>
<protein>
    <submittedName>
        <fullName evidence="1">(salmon louse) hypothetical protein</fullName>
    </submittedName>
</protein>
<dbReference type="OrthoDB" id="6493004at2759"/>
<reference evidence="1" key="1">
    <citation type="submission" date="2021-02" db="EMBL/GenBank/DDBJ databases">
        <authorList>
            <person name="Bekaert M."/>
        </authorList>
    </citation>
    <scope>NUCLEOTIDE SEQUENCE</scope>
    <source>
        <strain evidence="1">IoA-00</strain>
    </source>
</reference>
<proteinExistence type="predicted"/>
<organism evidence="1 2">
    <name type="scientific">Lepeophtheirus salmonis</name>
    <name type="common">Salmon louse</name>
    <name type="synonym">Caligus salmonis</name>
    <dbReference type="NCBI Taxonomy" id="72036"/>
    <lineage>
        <taxon>Eukaryota</taxon>
        <taxon>Metazoa</taxon>
        <taxon>Ecdysozoa</taxon>
        <taxon>Arthropoda</taxon>
        <taxon>Crustacea</taxon>
        <taxon>Multicrustacea</taxon>
        <taxon>Hexanauplia</taxon>
        <taxon>Copepoda</taxon>
        <taxon>Siphonostomatoida</taxon>
        <taxon>Caligidae</taxon>
        <taxon>Lepeophtheirus</taxon>
    </lineage>
</organism>
<dbReference type="Proteomes" id="UP000675881">
    <property type="component" value="Chromosome 7"/>
</dbReference>
<evidence type="ECO:0000313" key="1">
    <source>
        <dbReference type="EMBL" id="CAF3007812.1"/>
    </source>
</evidence>